<organism evidence="7 8">
    <name type="scientific">Peribacillus butanolivorans</name>
    <dbReference type="NCBI Taxonomy" id="421767"/>
    <lineage>
        <taxon>Bacteria</taxon>
        <taxon>Bacillati</taxon>
        <taxon>Bacillota</taxon>
        <taxon>Bacilli</taxon>
        <taxon>Bacillales</taxon>
        <taxon>Bacillaceae</taxon>
        <taxon>Peribacillus</taxon>
    </lineage>
</organism>
<dbReference type="InterPro" id="IPR013767">
    <property type="entry name" value="PAS_fold"/>
</dbReference>
<dbReference type="Pfam" id="PF00989">
    <property type="entry name" value="PAS"/>
    <property type="match status" value="1"/>
</dbReference>
<dbReference type="SMART" id="SM00091">
    <property type="entry name" value="PAS"/>
    <property type="match status" value="1"/>
</dbReference>
<keyword evidence="4" id="KW-0238">DNA-binding</keyword>
<name>A0AAX0S2S2_9BACI</name>
<dbReference type="InterPro" id="IPR002078">
    <property type="entry name" value="Sigma_54_int"/>
</dbReference>
<dbReference type="GO" id="GO:0006355">
    <property type="term" value="P:regulation of DNA-templated transcription"/>
    <property type="evidence" value="ECO:0007669"/>
    <property type="project" value="InterPro"/>
</dbReference>
<proteinExistence type="predicted"/>
<keyword evidence="5" id="KW-0804">Transcription</keyword>
<dbReference type="Pfam" id="PF00158">
    <property type="entry name" value="Sigma54_activat"/>
    <property type="match status" value="1"/>
</dbReference>
<dbReference type="CDD" id="cd00130">
    <property type="entry name" value="PAS"/>
    <property type="match status" value="1"/>
</dbReference>
<evidence type="ECO:0000256" key="4">
    <source>
        <dbReference type="ARBA" id="ARBA00023125"/>
    </source>
</evidence>
<dbReference type="Pfam" id="PF25601">
    <property type="entry name" value="AAA_lid_14"/>
    <property type="match status" value="1"/>
</dbReference>
<dbReference type="PANTHER" id="PTHR32071:SF57">
    <property type="entry name" value="C4-DICARBOXYLATE TRANSPORT TRANSCRIPTIONAL REGULATORY PROTEIN DCTD"/>
    <property type="match status" value="1"/>
</dbReference>
<dbReference type="InterPro" id="IPR058031">
    <property type="entry name" value="AAA_lid_NorR"/>
</dbReference>
<dbReference type="Gene3D" id="1.10.8.60">
    <property type="match status" value="1"/>
</dbReference>
<dbReference type="GO" id="GO:0005524">
    <property type="term" value="F:ATP binding"/>
    <property type="evidence" value="ECO:0007669"/>
    <property type="project" value="UniProtKB-KW"/>
</dbReference>
<dbReference type="InterPro" id="IPR035965">
    <property type="entry name" value="PAS-like_dom_sf"/>
</dbReference>
<dbReference type="InterPro" id="IPR025943">
    <property type="entry name" value="Sigma_54_int_dom_ATP-bd_2"/>
</dbReference>
<dbReference type="SUPFAM" id="SSF52540">
    <property type="entry name" value="P-loop containing nucleoside triphosphate hydrolases"/>
    <property type="match status" value="1"/>
</dbReference>
<evidence type="ECO:0000256" key="2">
    <source>
        <dbReference type="ARBA" id="ARBA00022840"/>
    </source>
</evidence>
<dbReference type="FunFam" id="3.40.50.300:FF:000006">
    <property type="entry name" value="DNA-binding transcriptional regulator NtrC"/>
    <property type="match status" value="1"/>
</dbReference>
<dbReference type="CDD" id="cd00009">
    <property type="entry name" value="AAA"/>
    <property type="match status" value="1"/>
</dbReference>
<dbReference type="SUPFAM" id="SSF55785">
    <property type="entry name" value="PYP-like sensor domain (PAS domain)"/>
    <property type="match status" value="1"/>
</dbReference>
<evidence type="ECO:0000256" key="5">
    <source>
        <dbReference type="ARBA" id="ARBA00023163"/>
    </source>
</evidence>
<dbReference type="SMART" id="SM00382">
    <property type="entry name" value="AAA"/>
    <property type="match status" value="1"/>
</dbReference>
<accession>A0AAX0S2S2</accession>
<dbReference type="PROSITE" id="PS00676">
    <property type="entry name" value="SIGMA54_INTERACT_2"/>
    <property type="match status" value="1"/>
</dbReference>
<evidence type="ECO:0000256" key="3">
    <source>
        <dbReference type="ARBA" id="ARBA00023015"/>
    </source>
</evidence>
<dbReference type="AlphaFoldDB" id="A0AAX0S2S2"/>
<dbReference type="Gene3D" id="3.30.450.20">
    <property type="entry name" value="PAS domain"/>
    <property type="match status" value="1"/>
</dbReference>
<feature type="domain" description="Sigma-54 factor interaction" evidence="6">
    <location>
        <begin position="343"/>
        <end position="568"/>
    </location>
</feature>
<dbReference type="InterPro" id="IPR000014">
    <property type="entry name" value="PAS"/>
</dbReference>
<dbReference type="PANTHER" id="PTHR32071">
    <property type="entry name" value="TRANSCRIPTIONAL REGULATORY PROTEIN"/>
    <property type="match status" value="1"/>
</dbReference>
<evidence type="ECO:0000256" key="1">
    <source>
        <dbReference type="ARBA" id="ARBA00022741"/>
    </source>
</evidence>
<dbReference type="EMBL" id="NUEQ01000017">
    <property type="protein sequence ID" value="PEJ33596.1"/>
    <property type="molecule type" value="Genomic_DNA"/>
</dbReference>
<dbReference type="PROSITE" id="PS00688">
    <property type="entry name" value="SIGMA54_INTERACT_3"/>
    <property type="match status" value="1"/>
</dbReference>
<dbReference type="GO" id="GO:0003677">
    <property type="term" value="F:DNA binding"/>
    <property type="evidence" value="ECO:0007669"/>
    <property type="project" value="UniProtKB-KW"/>
</dbReference>
<evidence type="ECO:0000313" key="8">
    <source>
        <dbReference type="Proteomes" id="UP000220106"/>
    </source>
</evidence>
<evidence type="ECO:0000259" key="6">
    <source>
        <dbReference type="PROSITE" id="PS50045"/>
    </source>
</evidence>
<dbReference type="Proteomes" id="UP000220106">
    <property type="component" value="Unassembled WGS sequence"/>
</dbReference>
<dbReference type="InterPro" id="IPR027417">
    <property type="entry name" value="P-loop_NTPase"/>
</dbReference>
<comment type="caution">
    <text evidence="7">The sequence shown here is derived from an EMBL/GenBank/DDBJ whole genome shotgun (WGS) entry which is preliminary data.</text>
</comment>
<sequence>MKKPTILLVTISKKVCKTFEENLRMFFGSKIYIDTCYDPLQLNEERIHNADLILLSSPVLEDSIKALNSNKPIMVARRSIRIANLEKLLDLTPQTKILLATTDVRNVRDSINLLHSYGFGHLKLIPYVPGLTNVEQAEDIEFAITLGRDELVPKHIRKIIDLGNRPIDLTTMLDIAHLFNLSLEKAHFYTAEFFRDFVKLGRNLSLSIQNEKQLIQKLESVLDAVHEGIIGLDEKGIITLINEDAHRILHLPSINCIGKHYNEVIPNFQISETYIDQKEQLDSLFQINNRSLLVSKVPLTINQKIIGLVITLQDVTRVQSMEHEIRRKSMELGLTTKYSFDNIIGNSHLIVSAKQKAIRLAQSDYTVLITGENGTGKEVFAQAIHNSSERKDRPFVAVNFAGLTETLIESELFGYEGGAFTGAKKEGKMGLFELAHNGTIFMDEIGDASLSIQASLLRVLQERQVMRVGGHKVIPINVRVIAATNKNLHEMIKEGTFREDLYYRLNVLPLQLPSLRERKQDLFILIDFFLKLIRKNLIFESSVKNLLMNYNWPGNIRELENFIHYLMVVVEGNMVTENHIPDHILLSQETVNSSDNSLSEIEETLLFLKTGNFIEDFKSILQTLWICKKREISVGRGVMQEMLPYFLSDSQLRHRLSILNKAKCIKVGIKKQGTEITEVGLEILHRLKM</sequence>
<dbReference type="RefSeq" id="WP_098175970.1">
    <property type="nucleotide sequence ID" value="NZ_NUEQ01000017.1"/>
</dbReference>
<dbReference type="PROSITE" id="PS50045">
    <property type="entry name" value="SIGMA54_INTERACT_4"/>
    <property type="match status" value="1"/>
</dbReference>
<keyword evidence="1" id="KW-0547">Nucleotide-binding</keyword>
<evidence type="ECO:0000313" key="7">
    <source>
        <dbReference type="EMBL" id="PEJ33596.1"/>
    </source>
</evidence>
<keyword evidence="3" id="KW-0805">Transcription regulation</keyword>
<gene>
    <name evidence="7" type="ORF">CN689_11535</name>
</gene>
<dbReference type="InterPro" id="IPR003593">
    <property type="entry name" value="AAA+_ATPase"/>
</dbReference>
<dbReference type="InterPro" id="IPR025944">
    <property type="entry name" value="Sigma_54_int_dom_CS"/>
</dbReference>
<dbReference type="Gene3D" id="3.40.50.300">
    <property type="entry name" value="P-loop containing nucleotide triphosphate hydrolases"/>
    <property type="match status" value="1"/>
</dbReference>
<protein>
    <submittedName>
        <fullName evidence="7">Transcriptional regulator</fullName>
    </submittedName>
</protein>
<reference evidence="7 8" key="1">
    <citation type="submission" date="2017-09" db="EMBL/GenBank/DDBJ databases">
        <title>Large-scale bioinformatics analysis of Bacillus genomes uncovers conserved roles of natural products in bacterial physiology.</title>
        <authorList>
            <consortium name="Agbiome Team Llc"/>
            <person name="Bleich R.M."/>
            <person name="Kirk G.J."/>
            <person name="Santa Maria K.C."/>
            <person name="Allen S.E."/>
            <person name="Farag S."/>
            <person name="Shank E.A."/>
            <person name="Bowers A."/>
        </authorList>
    </citation>
    <scope>NUCLEOTIDE SEQUENCE [LARGE SCALE GENOMIC DNA]</scope>
    <source>
        <strain evidence="7 8">AFS003229</strain>
    </source>
</reference>
<keyword evidence="2" id="KW-0067">ATP-binding</keyword>